<feature type="region of interest" description="Disordered" evidence="1">
    <location>
        <begin position="1"/>
        <end position="20"/>
    </location>
</feature>
<keyword evidence="3" id="KW-1185">Reference proteome</keyword>
<dbReference type="AlphaFoldDB" id="A0A9N7YWN6"/>
<dbReference type="EMBL" id="CADEAL010002579">
    <property type="protein sequence ID" value="CAB1441157.1"/>
    <property type="molecule type" value="Genomic_DNA"/>
</dbReference>
<sequence length="131" mass="15059">MQEPGNQRDTSPPPHPHASSCSLISLCRDFKAFSNLSLAPRLPLLGTGSSERRLKRERQKGRREEVMWPNKTAASPDKTRPNKEKKQKKKKWREEEEEEGECVWCDWTQAAGERGTDGRTEQINIGDQRKT</sequence>
<reference evidence="2" key="1">
    <citation type="submission" date="2020-03" db="EMBL/GenBank/DDBJ databases">
        <authorList>
            <person name="Weist P."/>
        </authorList>
    </citation>
    <scope>NUCLEOTIDE SEQUENCE</scope>
</reference>
<evidence type="ECO:0000313" key="3">
    <source>
        <dbReference type="Proteomes" id="UP001153269"/>
    </source>
</evidence>
<dbReference type="Proteomes" id="UP001153269">
    <property type="component" value="Unassembled WGS sequence"/>
</dbReference>
<organism evidence="2 3">
    <name type="scientific">Pleuronectes platessa</name>
    <name type="common">European plaice</name>
    <dbReference type="NCBI Taxonomy" id="8262"/>
    <lineage>
        <taxon>Eukaryota</taxon>
        <taxon>Metazoa</taxon>
        <taxon>Chordata</taxon>
        <taxon>Craniata</taxon>
        <taxon>Vertebrata</taxon>
        <taxon>Euteleostomi</taxon>
        <taxon>Actinopterygii</taxon>
        <taxon>Neopterygii</taxon>
        <taxon>Teleostei</taxon>
        <taxon>Neoteleostei</taxon>
        <taxon>Acanthomorphata</taxon>
        <taxon>Carangaria</taxon>
        <taxon>Pleuronectiformes</taxon>
        <taxon>Pleuronectoidei</taxon>
        <taxon>Pleuronectidae</taxon>
        <taxon>Pleuronectes</taxon>
    </lineage>
</organism>
<evidence type="ECO:0000313" key="2">
    <source>
        <dbReference type="EMBL" id="CAB1441157.1"/>
    </source>
</evidence>
<comment type="caution">
    <text evidence="2">The sequence shown here is derived from an EMBL/GenBank/DDBJ whole genome shotgun (WGS) entry which is preliminary data.</text>
</comment>
<feature type="compositionally biased region" description="Polar residues" evidence="1">
    <location>
        <begin position="1"/>
        <end position="10"/>
    </location>
</feature>
<feature type="region of interest" description="Disordered" evidence="1">
    <location>
        <begin position="41"/>
        <end position="100"/>
    </location>
</feature>
<protein>
    <submittedName>
        <fullName evidence="2">Uncharacterized protein</fullName>
    </submittedName>
</protein>
<proteinExistence type="predicted"/>
<gene>
    <name evidence="2" type="ORF">PLEPLA_LOCUS28942</name>
</gene>
<accession>A0A9N7YWN6</accession>
<name>A0A9N7YWN6_PLEPL</name>
<evidence type="ECO:0000256" key="1">
    <source>
        <dbReference type="SAM" id="MobiDB-lite"/>
    </source>
</evidence>